<evidence type="ECO:0000313" key="6">
    <source>
        <dbReference type="EMBL" id="GAA1657312.1"/>
    </source>
</evidence>
<protein>
    <recommendedName>
        <fullName evidence="5">NlpC/P60 domain-containing protein</fullName>
    </recommendedName>
</protein>
<dbReference type="EMBL" id="BAAANY010000001">
    <property type="protein sequence ID" value="GAA1657312.1"/>
    <property type="molecule type" value="Genomic_DNA"/>
</dbReference>
<sequence>MSKPLLVIALPLVLILVAALAIAGRLGLTGGSTGGCVPALPPDIARTGITAEMFNNAATIVTVGQQMRISQRGWVIAVATAMQESSLTNTSGGDRDSVGLFQQRPSQGWGTPAQLQDTTYASQQFYRKLLTIPGWQTLPLTVAAQAVERSGYPDAYAKHEPLATRIVMAIATSVCPMAGPFGQRVVAYAKRLLGTPYEWGAGGYSGATGGHIDCSGLTMYAIYQASSGKIRIPHVAGQQVPYGHIIPNSQMAPGDLIFFYTPGDATGRQHHVAIYLGMLPTASKSTQLAPWVIHAPDVGQSVKEAILWHDRDVQTAVRYG</sequence>
<comment type="similarity">
    <text evidence="1">Belongs to the peptidase C40 family.</text>
</comment>
<reference evidence="6 7" key="1">
    <citation type="journal article" date="2019" name="Int. J. Syst. Evol. Microbiol.">
        <title>The Global Catalogue of Microorganisms (GCM) 10K type strain sequencing project: providing services to taxonomists for standard genome sequencing and annotation.</title>
        <authorList>
            <consortium name="The Broad Institute Genomics Platform"/>
            <consortium name="The Broad Institute Genome Sequencing Center for Infectious Disease"/>
            <person name="Wu L."/>
            <person name="Ma J."/>
        </authorList>
    </citation>
    <scope>NUCLEOTIDE SEQUENCE [LARGE SCALE GENOMIC DNA]</scope>
    <source>
        <strain evidence="6 7">JCM 14718</strain>
    </source>
</reference>
<accession>A0ABN2FRB7</accession>
<dbReference type="SUPFAM" id="SSF54001">
    <property type="entry name" value="Cysteine proteinases"/>
    <property type="match status" value="1"/>
</dbReference>
<dbReference type="RefSeq" id="WP_163571978.1">
    <property type="nucleotide sequence ID" value="NZ_BAAANY010000001.1"/>
</dbReference>
<dbReference type="PROSITE" id="PS51935">
    <property type="entry name" value="NLPC_P60"/>
    <property type="match status" value="1"/>
</dbReference>
<keyword evidence="3" id="KW-0378">Hydrolase</keyword>
<keyword evidence="4" id="KW-0788">Thiol protease</keyword>
<evidence type="ECO:0000256" key="2">
    <source>
        <dbReference type="ARBA" id="ARBA00022670"/>
    </source>
</evidence>
<gene>
    <name evidence="6" type="ORF">GCM10009765_03540</name>
</gene>
<evidence type="ECO:0000256" key="3">
    <source>
        <dbReference type="ARBA" id="ARBA00022801"/>
    </source>
</evidence>
<evidence type="ECO:0000256" key="4">
    <source>
        <dbReference type="ARBA" id="ARBA00022807"/>
    </source>
</evidence>
<dbReference type="Pfam" id="PF00877">
    <property type="entry name" value="NLPC_P60"/>
    <property type="match status" value="1"/>
</dbReference>
<comment type="caution">
    <text evidence="6">The sequence shown here is derived from an EMBL/GenBank/DDBJ whole genome shotgun (WGS) entry which is preliminary data.</text>
</comment>
<feature type="domain" description="NlpC/P60" evidence="5">
    <location>
        <begin position="179"/>
        <end position="319"/>
    </location>
</feature>
<keyword evidence="2" id="KW-0645">Protease</keyword>
<evidence type="ECO:0000256" key="1">
    <source>
        <dbReference type="ARBA" id="ARBA00007074"/>
    </source>
</evidence>
<proteinExistence type="inferred from homology"/>
<dbReference type="InterPro" id="IPR038765">
    <property type="entry name" value="Papain-like_cys_pep_sf"/>
</dbReference>
<dbReference type="InterPro" id="IPR051794">
    <property type="entry name" value="PG_Endopeptidase_C40"/>
</dbReference>
<evidence type="ECO:0000259" key="5">
    <source>
        <dbReference type="PROSITE" id="PS51935"/>
    </source>
</evidence>
<dbReference type="Proteomes" id="UP001500618">
    <property type="component" value="Unassembled WGS sequence"/>
</dbReference>
<dbReference type="PANTHER" id="PTHR47359">
    <property type="entry name" value="PEPTIDOGLYCAN DL-ENDOPEPTIDASE CWLO"/>
    <property type="match status" value="1"/>
</dbReference>
<dbReference type="Gene3D" id="3.90.1720.10">
    <property type="entry name" value="endopeptidase domain like (from Nostoc punctiforme)"/>
    <property type="match status" value="1"/>
</dbReference>
<dbReference type="InterPro" id="IPR000064">
    <property type="entry name" value="NLP_P60_dom"/>
</dbReference>
<keyword evidence="7" id="KW-1185">Reference proteome</keyword>
<evidence type="ECO:0000313" key="7">
    <source>
        <dbReference type="Proteomes" id="UP001500618"/>
    </source>
</evidence>
<organism evidence="6 7">
    <name type="scientific">Fodinicola feengrottensis</name>
    <dbReference type="NCBI Taxonomy" id="435914"/>
    <lineage>
        <taxon>Bacteria</taxon>
        <taxon>Bacillati</taxon>
        <taxon>Actinomycetota</taxon>
        <taxon>Actinomycetes</taxon>
        <taxon>Mycobacteriales</taxon>
        <taxon>Fodinicola</taxon>
    </lineage>
</organism>
<name>A0ABN2FRB7_9ACTN</name>
<dbReference type="PANTHER" id="PTHR47359:SF3">
    <property type="entry name" value="NLP_P60 DOMAIN-CONTAINING PROTEIN-RELATED"/>
    <property type="match status" value="1"/>
</dbReference>